<reference evidence="2 3" key="1">
    <citation type="submission" date="2024-01" db="EMBL/GenBank/DDBJ databases">
        <title>The complete chloroplast genome sequence of Lithospermum erythrorhizon: insights into the phylogenetic relationship among Boraginaceae species and the maternal lineages of purple gromwells.</title>
        <authorList>
            <person name="Okada T."/>
            <person name="Watanabe K."/>
        </authorList>
    </citation>
    <scope>NUCLEOTIDE SEQUENCE [LARGE SCALE GENOMIC DNA]</scope>
</reference>
<comment type="caution">
    <text evidence="2">The sequence shown here is derived from an EMBL/GenBank/DDBJ whole genome shotgun (WGS) entry which is preliminary data.</text>
</comment>
<dbReference type="AlphaFoldDB" id="A0AAV3RCH9"/>
<sequence>MLAYDGKYLEAPFHIPNLKVSLDSALNTRKFHYHLTWPLFSKNMETQYKPLRYPYVAFAHSRKHVVQCQKKTFSHKNMILKVLDTKRTKLKTELEALNTTVEDRAKRAEDLAAELAKEKEATQDAAKT</sequence>
<dbReference type="EMBL" id="BAABME010008414">
    <property type="protein sequence ID" value="GAA0173041.1"/>
    <property type="molecule type" value="Genomic_DNA"/>
</dbReference>
<evidence type="ECO:0000313" key="3">
    <source>
        <dbReference type="Proteomes" id="UP001454036"/>
    </source>
</evidence>
<keyword evidence="1" id="KW-0175">Coiled coil</keyword>
<proteinExistence type="predicted"/>
<keyword evidence="3" id="KW-1185">Reference proteome</keyword>
<evidence type="ECO:0000313" key="2">
    <source>
        <dbReference type="EMBL" id="GAA0173041.1"/>
    </source>
</evidence>
<dbReference type="Proteomes" id="UP001454036">
    <property type="component" value="Unassembled WGS sequence"/>
</dbReference>
<accession>A0AAV3RCH9</accession>
<protein>
    <submittedName>
        <fullName evidence="2">Uncharacterized protein</fullName>
    </submittedName>
</protein>
<evidence type="ECO:0000256" key="1">
    <source>
        <dbReference type="SAM" id="Coils"/>
    </source>
</evidence>
<organism evidence="2 3">
    <name type="scientific">Lithospermum erythrorhizon</name>
    <name type="common">Purple gromwell</name>
    <name type="synonym">Lithospermum officinale var. erythrorhizon</name>
    <dbReference type="NCBI Taxonomy" id="34254"/>
    <lineage>
        <taxon>Eukaryota</taxon>
        <taxon>Viridiplantae</taxon>
        <taxon>Streptophyta</taxon>
        <taxon>Embryophyta</taxon>
        <taxon>Tracheophyta</taxon>
        <taxon>Spermatophyta</taxon>
        <taxon>Magnoliopsida</taxon>
        <taxon>eudicotyledons</taxon>
        <taxon>Gunneridae</taxon>
        <taxon>Pentapetalae</taxon>
        <taxon>asterids</taxon>
        <taxon>lamiids</taxon>
        <taxon>Boraginales</taxon>
        <taxon>Boraginaceae</taxon>
        <taxon>Boraginoideae</taxon>
        <taxon>Lithospermeae</taxon>
        <taxon>Lithospermum</taxon>
    </lineage>
</organism>
<gene>
    <name evidence="2" type="ORF">LIER_26741</name>
</gene>
<name>A0AAV3RCH9_LITER</name>
<feature type="coiled-coil region" evidence="1">
    <location>
        <begin position="80"/>
        <end position="125"/>
    </location>
</feature>